<dbReference type="AlphaFoldDB" id="A0A8H5CDC9"/>
<accession>A0A8H5CDC9</accession>
<organism evidence="1 2">
    <name type="scientific">Ephemerocybe angulata</name>
    <dbReference type="NCBI Taxonomy" id="980116"/>
    <lineage>
        <taxon>Eukaryota</taxon>
        <taxon>Fungi</taxon>
        <taxon>Dikarya</taxon>
        <taxon>Basidiomycota</taxon>
        <taxon>Agaricomycotina</taxon>
        <taxon>Agaricomycetes</taxon>
        <taxon>Agaricomycetidae</taxon>
        <taxon>Agaricales</taxon>
        <taxon>Agaricineae</taxon>
        <taxon>Psathyrellaceae</taxon>
        <taxon>Ephemerocybe</taxon>
    </lineage>
</organism>
<comment type="caution">
    <text evidence="1">The sequence shown here is derived from an EMBL/GenBank/DDBJ whole genome shotgun (WGS) entry which is preliminary data.</text>
</comment>
<evidence type="ECO:0000313" key="1">
    <source>
        <dbReference type="EMBL" id="KAF5339722.1"/>
    </source>
</evidence>
<proteinExistence type="predicted"/>
<evidence type="ECO:0000313" key="2">
    <source>
        <dbReference type="Proteomes" id="UP000541558"/>
    </source>
</evidence>
<protein>
    <submittedName>
        <fullName evidence="1">Uncharacterized protein</fullName>
    </submittedName>
</protein>
<gene>
    <name evidence="1" type="ORF">D9611_009085</name>
</gene>
<name>A0A8H5CDC9_9AGAR</name>
<keyword evidence="2" id="KW-1185">Reference proteome</keyword>
<dbReference type="Proteomes" id="UP000541558">
    <property type="component" value="Unassembled WGS sequence"/>
</dbReference>
<reference evidence="1 2" key="1">
    <citation type="journal article" date="2020" name="ISME J.">
        <title>Uncovering the hidden diversity of litter-decomposition mechanisms in mushroom-forming fungi.</title>
        <authorList>
            <person name="Floudas D."/>
            <person name="Bentzer J."/>
            <person name="Ahren D."/>
            <person name="Johansson T."/>
            <person name="Persson P."/>
            <person name="Tunlid A."/>
        </authorList>
    </citation>
    <scope>NUCLEOTIDE SEQUENCE [LARGE SCALE GENOMIC DNA]</scope>
    <source>
        <strain evidence="1 2">CBS 175.51</strain>
    </source>
</reference>
<dbReference type="EMBL" id="JAACJK010000006">
    <property type="protein sequence ID" value="KAF5339722.1"/>
    <property type="molecule type" value="Genomic_DNA"/>
</dbReference>
<dbReference type="OrthoDB" id="3016366at2759"/>
<sequence>MYRDISPDTPDAAHPIPYDELEPHILYAVLTYRGELADWNWAFFVPNPAVKPVGTSGTMFHVVCNETPGDWKFTQEERDVISAPLVVAIFRLADVSFLGEYEDIVGPDSMMPMFKTIKVPAPGSIASADFSTRTWFLDAIAVLHDCGVVTCDDGWLLEREMRKMTFQAMDKFMESKGWTGYRAEHCT</sequence>